<evidence type="ECO:0000256" key="7">
    <source>
        <dbReference type="ARBA" id="ARBA00023004"/>
    </source>
</evidence>
<dbReference type="PIRSF" id="PIRSF000294">
    <property type="entry name" value="Cytochrome-c_peroxidase"/>
    <property type="match status" value="1"/>
</dbReference>
<feature type="domain" description="Cytochrome c" evidence="10">
    <location>
        <begin position="231"/>
        <end position="369"/>
    </location>
</feature>
<dbReference type="InterPro" id="IPR009056">
    <property type="entry name" value="Cyt_c-like_dom"/>
</dbReference>
<evidence type="ECO:0000256" key="5">
    <source>
        <dbReference type="ARBA" id="ARBA00022764"/>
    </source>
</evidence>
<dbReference type="InterPro" id="IPR036909">
    <property type="entry name" value="Cyt_c-like_dom_sf"/>
</dbReference>
<name>A0ABR7JJQ6_9FLAO</name>
<comment type="caution">
    <text evidence="11">The sequence shown here is derived from an EMBL/GenBank/DDBJ whole genome shotgun (WGS) entry which is preliminary data.</text>
</comment>
<keyword evidence="3 8" id="KW-0479">Metal-binding</keyword>
<dbReference type="SUPFAM" id="SSF46626">
    <property type="entry name" value="Cytochrome c"/>
    <property type="match status" value="2"/>
</dbReference>
<evidence type="ECO:0000256" key="9">
    <source>
        <dbReference type="SAM" id="SignalP"/>
    </source>
</evidence>
<evidence type="ECO:0000256" key="4">
    <source>
        <dbReference type="ARBA" id="ARBA00022729"/>
    </source>
</evidence>
<evidence type="ECO:0000256" key="1">
    <source>
        <dbReference type="ARBA" id="ARBA00004418"/>
    </source>
</evidence>
<evidence type="ECO:0000313" key="12">
    <source>
        <dbReference type="Proteomes" id="UP000621670"/>
    </source>
</evidence>
<dbReference type="InterPro" id="IPR026259">
    <property type="entry name" value="MauG/Cytc_peroxidase"/>
</dbReference>
<dbReference type="PROSITE" id="PS51007">
    <property type="entry name" value="CYTC"/>
    <property type="match status" value="1"/>
</dbReference>
<dbReference type="EMBL" id="JACRUM010000009">
    <property type="protein sequence ID" value="MBC5864491.1"/>
    <property type="molecule type" value="Genomic_DNA"/>
</dbReference>
<keyword evidence="6" id="KW-0560">Oxidoreductase</keyword>
<evidence type="ECO:0000256" key="6">
    <source>
        <dbReference type="ARBA" id="ARBA00023002"/>
    </source>
</evidence>
<evidence type="ECO:0000256" key="3">
    <source>
        <dbReference type="ARBA" id="ARBA00022723"/>
    </source>
</evidence>
<evidence type="ECO:0000256" key="8">
    <source>
        <dbReference type="PROSITE-ProRule" id="PRU00433"/>
    </source>
</evidence>
<feature type="chain" id="PRO_5046618916" evidence="9">
    <location>
        <begin position="21"/>
        <end position="382"/>
    </location>
</feature>
<dbReference type="PANTHER" id="PTHR30600:SF10">
    <property type="entry name" value="BLL6722 PROTEIN"/>
    <property type="match status" value="1"/>
</dbReference>
<keyword evidence="7 8" id="KW-0408">Iron</keyword>
<comment type="subcellular location">
    <subcellularLocation>
        <location evidence="1">Periplasm</location>
    </subcellularLocation>
</comment>
<accession>A0ABR7JJQ6</accession>
<feature type="signal peptide" evidence="9">
    <location>
        <begin position="1"/>
        <end position="20"/>
    </location>
</feature>
<keyword evidence="11" id="KW-0575">Peroxidase</keyword>
<reference evidence="11 12" key="1">
    <citation type="submission" date="2020-08" db="EMBL/GenBank/DDBJ databases">
        <title>Description of novel Flavobacterium F-400 isolate.</title>
        <authorList>
            <person name="Saticioglu I."/>
            <person name="Duman M."/>
            <person name="Altun S."/>
        </authorList>
    </citation>
    <scope>NUCLEOTIDE SEQUENCE [LARGE SCALE GENOMIC DNA]</scope>
    <source>
        <strain evidence="11 12">F-400</strain>
    </source>
</reference>
<sequence>MKIKYITVALLALLGLSAYQSYDDNPYIPIEDLRQLYSSGNPALWPKPTLDRNVDPANFKDIGPLPEVPFPDYNPYSKEKASLGKTLFFDPRLSISGQIACASCHNPELGWTDNLTRSFGHNRQTGKRNAMTILNSGYATSLFWDGRANSLEDQAQFPISDPLEMNEKLTIAVDKIAAVKGYKKLFESAFGDSEITLKRIQYAIATFERTIKSPKSKFDKFVTGKADAFSDEQVLGLHLFRTKAQCINCHNTPYFSDNQFHNDGQTLFGTVNEDFGRYNVTKNKQDLGKFRTPTLREVANTKPWMHNGHFPSLLDVVEFYNLGNPSPVQAKYLGTARDSLLPVNSPILKKLNLNRTEINALLAFIETLSSPNSRIITPTMPE</sequence>
<keyword evidence="2 8" id="KW-0349">Heme</keyword>
<keyword evidence="12" id="KW-1185">Reference proteome</keyword>
<dbReference type="Gene3D" id="1.10.760.10">
    <property type="entry name" value="Cytochrome c-like domain"/>
    <property type="match status" value="2"/>
</dbReference>
<proteinExistence type="predicted"/>
<keyword evidence="5" id="KW-0574">Periplasm</keyword>
<dbReference type="PANTHER" id="PTHR30600">
    <property type="entry name" value="CYTOCHROME C PEROXIDASE-RELATED"/>
    <property type="match status" value="1"/>
</dbReference>
<keyword evidence="4 9" id="KW-0732">Signal</keyword>
<protein>
    <submittedName>
        <fullName evidence="11">Cytochrome-c peroxidase</fullName>
    </submittedName>
</protein>
<dbReference type="InterPro" id="IPR004852">
    <property type="entry name" value="Di-haem_cyt_c_peroxidsae"/>
</dbReference>
<dbReference type="GO" id="GO:0004601">
    <property type="term" value="F:peroxidase activity"/>
    <property type="evidence" value="ECO:0007669"/>
    <property type="project" value="UniProtKB-KW"/>
</dbReference>
<dbReference type="Proteomes" id="UP000621670">
    <property type="component" value="Unassembled WGS sequence"/>
</dbReference>
<evidence type="ECO:0000259" key="10">
    <source>
        <dbReference type="PROSITE" id="PS51007"/>
    </source>
</evidence>
<dbReference type="RefSeq" id="WP_166138713.1">
    <property type="nucleotide sequence ID" value="NZ_JAAOBY010000009.1"/>
</dbReference>
<organism evidence="11 12">
    <name type="scientific">Flavobacterium turcicum</name>
    <dbReference type="NCBI Taxonomy" id="2764718"/>
    <lineage>
        <taxon>Bacteria</taxon>
        <taxon>Pseudomonadati</taxon>
        <taxon>Bacteroidota</taxon>
        <taxon>Flavobacteriia</taxon>
        <taxon>Flavobacteriales</taxon>
        <taxon>Flavobacteriaceae</taxon>
        <taxon>Flavobacterium</taxon>
    </lineage>
</organism>
<evidence type="ECO:0000256" key="2">
    <source>
        <dbReference type="ARBA" id="ARBA00022617"/>
    </source>
</evidence>
<dbReference type="InterPro" id="IPR051395">
    <property type="entry name" value="Cytochrome_c_Peroxidase/MauG"/>
</dbReference>
<evidence type="ECO:0000313" key="11">
    <source>
        <dbReference type="EMBL" id="MBC5864491.1"/>
    </source>
</evidence>
<gene>
    <name evidence="11" type="ORF">H8R26_13760</name>
</gene>
<dbReference type="Pfam" id="PF03150">
    <property type="entry name" value="CCP_MauG"/>
    <property type="match status" value="1"/>
</dbReference>